<feature type="transmembrane region" description="Helical" evidence="15">
    <location>
        <begin position="425"/>
        <end position="446"/>
    </location>
</feature>
<dbReference type="PANTHER" id="PTHR45528">
    <property type="entry name" value="SENSOR HISTIDINE KINASE CPXA"/>
    <property type="match status" value="1"/>
</dbReference>
<dbReference type="CDD" id="cd00082">
    <property type="entry name" value="HisKA"/>
    <property type="match status" value="1"/>
</dbReference>
<dbReference type="InterPro" id="IPR005467">
    <property type="entry name" value="His_kinase_dom"/>
</dbReference>
<dbReference type="InterPro" id="IPR003661">
    <property type="entry name" value="HisK_dim/P_dom"/>
</dbReference>
<dbReference type="InterPro" id="IPR050398">
    <property type="entry name" value="HssS/ArlS-like"/>
</dbReference>
<dbReference type="SUPFAM" id="SSF55874">
    <property type="entry name" value="ATPase domain of HSP90 chaperone/DNA topoisomerase II/histidine kinase"/>
    <property type="match status" value="1"/>
</dbReference>
<dbReference type="Gene3D" id="3.30.565.10">
    <property type="entry name" value="Histidine kinase-like ATPase, C-terminal domain"/>
    <property type="match status" value="1"/>
</dbReference>
<organism evidence="17 18">
    <name type="scientific">Clostridium oryzae</name>
    <dbReference type="NCBI Taxonomy" id="1450648"/>
    <lineage>
        <taxon>Bacteria</taxon>
        <taxon>Bacillati</taxon>
        <taxon>Bacillota</taxon>
        <taxon>Clostridia</taxon>
        <taxon>Eubacteriales</taxon>
        <taxon>Clostridiaceae</taxon>
        <taxon>Clostridium</taxon>
    </lineage>
</organism>
<feature type="transmembrane region" description="Helical" evidence="15">
    <location>
        <begin position="401"/>
        <end position="419"/>
    </location>
</feature>
<keyword evidence="9" id="KW-0418">Kinase</keyword>
<protein>
    <recommendedName>
        <fullName evidence="3">histidine kinase</fullName>
        <ecNumber evidence="3">2.7.13.3</ecNumber>
    </recommendedName>
</protein>
<dbReference type="PROSITE" id="PS50109">
    <property type="entry name" value="HIS_KIN"/>
    <property type="match status" value="1"/>
</dbReference>
<evidence type="ECO:0000259" key="16">
    <source>
        <dbReference type="PROSITE" id="PS50109"/>
    </source>
</evidence>
<dbReference type="GO" id="GO:0005524">
    <property type="term" value="F:ATP binding"/>
    <property type="evidence" value="ECO:0007669"/>
    <property type="project" value="UniProtKB-KW"/>
</dbReference>
<evidence type="ECO:0000256" key="15">
    <source>
        <dbReference type="SAM" id="Phobius"/>
    </source>
</evidence>
<comment type="subcellular location">
    <subcellularLocation>
        <location evidence="2">Cell membrane</location>
        <topology evidence="2">Multi-pass membrane protein</topology>
    </subcellularLocation>
</comment>
<evidence type="ECO:0000256" key="4">
    <source>
        <dbReference type="ARBA" id="ARBA00022475"/>
    </source>
</evidence>
<evidence type="ECO:0000256" key="3">
    <source>
        <dbReference type="ARBA" id="ARBA00012438"/>
    </source>
</evidence>
<keyword evidence="6 17" id="KW-0808">Transferase</keyword>
<dbReference type="EC" id="2.7.13.3" evidence="3"/>
<feature type="transmembrane region" description="Helical" evidence="15">
    <location>
        <begin position="267"/>
        <end position="286"/>
    </location>
</feature>
<dbReference type="OrthoDB" id="9792991at2"/>
<dbReference type="InterPro" id="IPR003594">
    <property type="entry name" value="HATPase_dom"/>
</dbReference>
<evidence type="ECO:0000313" key="17">
    <source>
        <dbReference type="EMBL" id="OPJ59510.1"/>
    </source>
</evidence>
<evidence type="ECO:0000256" key="5">
    <source>
        <dbReference type="ARBA" id="ARBA00022553"/>
    </source>
</evidence>
<keyword evidence="7 15" id="KW-0812">Transmembrane</keyword>
<sequence>MAIRLKNDLLKVIIKLAAIILFGLFTFSVVNVVIFYRYILVDSYYKSDEFVDKVAELTNDLERYYGKYTTVNNRNQKSQNEWLESFDRKLKKDMNKVNAKYNIKIASAEKNKDDDLVKSLKEEKEKEISKIKKEYSKNVDQLKKSFRFNSLEEYRQINDKMKEWKILKYYLIDRTSGEAYTNITKDADSVDIDKYIKQNSNYALKLPVKFNDNNYREYYQYKNISKIFEEDNWKGYFIVPKQTDGYNTYNAEYIRYSFSRQRILKQVILGSIFFVVSIVLAIVFSANREEQDSASGNLEKLYMLIPLEIRMFFILVFSLMYLYTTEKYQYMMQYEYLTPAYLIYMVITIIYSFFMLINLKEFYFMFRDISILKLQCRRSVIGMTIQLIKDMVYYKDAAVKTVIRFLSMFFVLVSGFVIYYQVTGIIGILAVFYLLIYFILMPIFTFRRNEYLNKIVKATRNMVQGNMSCKIDEHNSDILLKELAHNINNIGEGYKKSLNEQMKSERMKSELITNVSHDLKTPLTSIINYVDLLKSGRLSDEEKEGYISVIARKSERLKVLIEDLFEAAKMTSGAVKLNIEKIDVTALLKQALAEFDEKIEKSSLIFRTNIPAGNIYLNLDGKKTWRVFENMINNILKYSQPGTRVYIELIELDESVKIIMKNIANYEMDFDVEEISERFKRGDKSRHTEGTGLGLAIAKSILDMENGQLRLSIDGDLFKAVVEFKKSKEKEKEFV</sequence>
<dbReference type="GO" id="GO:0005886">
    <property type="term" value="C:plasma membrane"/>
    <property type="evidence" value="ECO:0007669"/>
    <property type="project" value="UniProtKB-SubCell"/>
</dbReference>
<dbReference type="Pfam" id="PF00512">
    <property type="entry name" value="HisKA"/>
    <property type="match status" value="1"/>
</dbReference>
<keyword evidence="12" id="KW-0902">Two-component regulatory system</keyword>
<feature type="domain" description="Histidine kinase" evidence="16">
    <location>
        <begin position="514"/>
        <end position="711"/>
    </location>
</feature>
<dbReference type="GO" id="GO:0000155">
    <property type="term" value="F:phosphorelay sensor kinase activity"/>
    <property type="evidence" value="ECO:0007669"/>
    <property type="project" value="InterPro"/>
</dbReference>
<comment type="catalytic activity">
    <reaction evidence="1">
        <text>ATP + protein L-histidine = ADP + protein N-phospho-L-histidine.</text>
        <dbReference type="EC" id="2.7.13.3"/>
    </reaction>
</comment>
<evidence type="ECO:0000256" key="14">
    <source>
        <dbReference type="SAM" id="Coils"/>
    </source>
</evidence>
<feature type="transmembrane region" description="Helical" evidence="15">
    <location>
        <begin position="12"/>
        <end position="39"/>
    </location>
</feature>
<dbReference type="InterPro" id="IPR036097">
    <property type="entry name" value="HisK_dim/P_sf"/>
</dbReference>
<proteinExistence type="predicted"/>
<dbReference type="SMART" id="SM00387">
    <property type="entry name" value="HATPase_c"/>
    <property type="match status" value="1"/>
</dbReference>
<feature type="coiled-coil region" evidence="14">
    <location>
        <begin position="91"/>
        <end position="141"/>
    </location>
</feature>
<evidence type="ECO:0000256" key="13">
    <source>
        <dbReference type="ARBA" id="ARBA00023136"/>
    </source>
</evidence>
<dbReference type="STRING" id="1450648.CLORY_32580"/>
<reference evidence="17 18" key="1">
    <citation type="submission" date="2017-03" db="EMBL/GenBank/DDBJ databases">
        <title>Genome sequence of Clostridium oryzae DSM 28571.</title>
        <authorList>
            <person name="Poehlein A."/>
            <person name="Daniel R."/>
        </authorList>
    </citation>
    <scope>NUCLEOTIDE SEQUENCE [LARGE SCALE GENOMIC DNA]</scope>
    <source>
        <strain evidence="17 18">DSM 28571</strain>
    </source>
</reference>
<dbReference type="Gene3D" id="1.10.287.130">
    <property type="match status" value="1"/>
</dbReference>
<evidence type="ECO:0000256" key="8">
    <source>
        <dbReference type="ARBA" id="ARBA00022741"/>
    </source>
</evidence>
<keyword evidence="10" id="KW-0067">ATP-binding</keyword>
<keyword evidence="5" id="KW-0597">Phosphoprotein</keyword>
<dbReference type="AlphaFoldDB" id="A0A1V4II34"/>
<gene>
    <name evidence="17" type="primary">phoR_10</name>
    <name evidence="17" type="ORF">CLORY_32580</name>
</gene>
<evidence type="ECO:0000256" key="1">
    <source>
        <dbReference type="ARBA" id="ARBA00000085"/>
    </source>
</evidence>
<evidence type="ECO:0000313" key="18">
    <source>
        <dbReference type="Proteomes" id="UP000190080"/>
    </source>
</evidence>
<evidence type="ECO:0000256" key="9">
    <source>
        <dbReference type="ARBA" id="ARBA00022777"/>
    </source>
</evidence>
<dbReference type="FunFam" id="1.10.287.130:FF:000008">
    <property type="entry name" value="Two-component sensor histidine kinase"/>
    <property type="match status" value="1"/>
</dbReference>
<evidence type="ECO:0000256" key="12">
    <source>
        <dbReference type="ARBA" id="ARBA00023012"/>
    </source>
</evidence>
<dbReference type="EMBL" id="MZGV01000043">
    <property type="protein sequence ID" value="OPJ59510.1"/>
    <property type="molecule type" value="Genomic_DNA"/>
</dbReference>
<keyword evidence="18" id="KW-1185">Reference proteome</keyword>
<comment type="caution">
    <text evidence="17">The sequence shown here is derived from an EMBL/GenBank/DDBJ whole genome shotgun (WGS) entry which is preliminary data.</text>
</comment>
<dbReference type="Pfam" id="PF02518">
    <property type="entry name" value="HATPase_c"/>
    <property type="match status" value="1"/>
</dbReference>
<feature type="transmembrane region" description="Helical" evidence="15">
    <location>
        <begin position="307"/>
        <end position="324"/>
    </location>
</feature>
<name>A0A1V4II34_9CLOT</name>
<keyword evidence="14" id="KW-0175">Coiled coil</keyword>
<feature type="transmembrane region" description="Helical" evidence="15">
    <location>
        <begin position="336"/>
        <end position="357"/>
    </location>
</feature>
<dbReference type="RefSeq" id="WP_079426423.1">
    <property type="nucleotide sequence ID" value="NZ_MZGV01000043.1"/>
</dbReference>
<keyword evidence="8" id="KW-0547">Nucleotide-binding</keyword>
<dbReference type="Proteomes" id="UP000190080">
    <property type="component" value="Unassembled WGS sequence"/>
</dbReference>
<keyword evidence="11 15" id="KW-1133">Transmembrane helix</keyword>
<evidence type="ECO:0000256" key="2">
    <source>
        <dbReference type="ARBA" id="ARBA00004651"/>
    </source>
</evidence>
<evidence type="ECO:0000256" key="10">
    <source>
        <dbReference type="ARBA" id="ARBA00022840"/>
    </source>
</evidence>
<keyword evidence="13 15" id="KW-0472">Membrane</keyword>
<evidence type="ECO:0000256" key="11">
    <source>
        <dbReference type="ARBA" id="ARBA00022989"/>
    </source>
</evidence>
<evidence type="ECO:0000256" key="7">
    <source>
        <dbReference type="ARBA" id="ARBA00022692"/>
    </source>
</evidence>
<evidence type="ECO:0000256" key="6">
    <source>
        <dbReference type="ARBA" id="ARBA00022679"/>
    </source>
</evidence>
<dbReference type="SMART" id="SM00388">
    <property type="entry name" value="HisKA"/>
    <property type="match status" value="1"/>
</dbReference>
<dbReference type="PANTHER" id="PTHR45528:SF1">
    <property type="entry name" value="SENSOR HISTIDINE KINASE CPXA"/>
    <property type="match status" value="1"/>
</dbReference>
<accession>A0A1V4II34</accession>
<dbReference type="InterPro" id="IPR036890">
    <property type="entry name" value="HATPase_C_sf"/>
</dbReference>
<dbReference type="SUPFAM" id="SSF47384">
    <property type="entry name" value="Homodimeric domain of signal transducing histidine kinase"/>
    <property type="match status" value="1"/>
</dbReference>
<keyword evidence="4" id="KW-1003">Cell membrane</keyword>